<dbReference type="GO" id="GO:0003824">
    <property type="term" value="F:catalytic activity"/>
    <property type="evidence" value="ECO:0007669"/>
    <property type="project" value="InterPro"/>
</dbReference>
<evidence type="ECO:0000259" key="1">
    <source>
        <dbReference type="Pfam" id="PF00561"/>
    </source>
</evidence>
<dbReference type="SUPFAM" id="SSF53474">
    <property type="entry name" value="alpha/beta-Hydrolases"/>
    <property type="match status" value="1"/>
</dbReference>
<dbReference type="AlphaFoldDB" id="A0A7Y9GLR8"/>
<proteinExistence type="predicted"/>
<dbReference type="Gene3D" id="3.40.50.1820">
    <property type="entry name" value="alpha/beta hydrolase"/>
    <property type="match status" value="1"/>
</dbReference>
<dbReference type="PRINTS" id="PR00412">
    <property type="entry name" value="EPOXHYDRLASE"/>
</dbReference>
<dbReference type="InterPro" id="IPR050266">
    <property type="entry name" value="AB_hydrolase_sf"/>
</dbReference>
<evidence type="ECO:0000313" key="3">
    <source>
        <dbReference type="Proteomes" id="UP000576969"/>
    </source>
</evidence>
<organism evidence="2 3">
    <name type="scientific">Microbacterium immunditiarum</name>
    <dbReference type="NCBI Taxonomy" id="337480"/>
    <lineage>
        <taxon>Bacteria</taxon>
        <taxon>Bacillati</taxon>
        <taxon>Actinomycetota</taxon>
        <taxon>Actinomycetes</taxon>
        <taxon>Micrococcales</taxon>
        <taxon>Microbacteriaceae</taxon>
        <taxon>Microbacterium</taxon>
    </lineage>
</organism>
<dbReference type="PANTHER" id="PTHR43798:SF33">
    <property type="entry name" value="HYDROLASE, PUTATIVE (AFU_ORTHOLOGUE AFUA_2G14860)-RELATED"/>
    <property type="match status" value="1"/>
</dbReference>
<evidence type="ECO:0000313" key="2">
    <source>
        <dbReference type="EMBL" id="NYE18671.1"/>
    </source>
</evidence>
<gene>
    <name evidence="2" type="ORF">BJ991_000699</name>
</gene>
<dbReference type="InterPro" id="IPR029058">
    <property type="entry name" value="AB_hydrolase_fold"/>
</dbReference>
<sequence length="308" mass="33360">MRARQPDDSGTVRVDGVGIHYEVYGSGEPTVYLMMPDTIVPSEAWKAQVPFLARSFRVVVSDPPGNGGSDAPEDEDAYSGRSLMDQQWAVLDAIGAERAVLVGLCSGAGHAVLMAAEAPDRVLGVCSINPGLMLSEPLAHKVRYDYDEPRESYEGWQKMNRHYWVADWPGFAEFFFTEMFPEPHSTKQFEDCVEWALQTTPETMVRAGYGPAYPGSEAATVAACEAVRCPVLVIVGTLDRCQHPARGIRLAALTGGDLVVIEGAGHLPQARDPVKVNLLLRDFVRRVAPAPGSARPGALASSAPRSHE</sequence>
<protein>
    <submittedName>
        <fullName evidence="2">Pimeloyl-ACP methyl ester carboxylesterase</fullName>
    </submittedName>
</protein>
<dbReference type="EMBL" id="JACCBV010000001">
    <property type="protein sequence ID" value="NYE18671.1"/>
    <property type="molecule type" value="Genomic_DNA"/>
</dbReference>
<dbReference type="RefSeq" id="WP_179487485.1">
    <property type="nucleotide sequence ID" value="NZ_JACCBV010000001.1"/>
</dbReference>
<dbReference type="InterPro" id="IPR000073">
    <property type="entry name" value="AB_hydrolase_1"/>
</dbReference>
<comment type="caution">
    <text evidence="2">The sequence shown here is derived from an EMBL/GenBank/DDBJ whole genome shotgun (WGS) entry which is preliminary data.</text>
</comment>
<reference evidence="2 3" key="1">
    <citation type="submission" date="2020-07" db="EMBL/GenBank/DDBJ databases">
        <title>Sequencing the genomes of 1000 actinobacteria strains.</title>
        <authorList>
            <person name="Klenk H.-P."/>
        </authorList>
    </citation>
    <scope>NUCLEOTIDE SEQUENCE [LARGE SCALE GENOMIC DNA]</scope>
    <source>
        <strain evidence="2 3">DSM 24662</strain>
    </source>
</reference>
<name>A0A7Y9GLR8_9MICO</name>
<dbReference type="GO" id="GO:0016020">
    <property type="term" value="C:membrane"/>
    <property type="evidence" value="ECO:0007669"/>
    <property type="project" value="TreeGrafter"/>
</dbReference>
<dbReference type="Proteomes" id="UP000576969">
    <property type="component" value="Unassembled WGS sequence"/>
</dbReference>
<keyword evidence="3" id="KW-1185">Reference proteome</keyword>
<dbReference type="PANTHER" id="PTHR43798">
    <property type="entry name" value="MONOACYLGLYCEROL LIPASE"/>
    <property type="match status" value="1"/>
</dbReference>
<dbReference type="Pfam" id="PF00561">
    <property type="entry name" value="Abhydrolase_1"/>
    <property type="match status" value="1"/>
</dbReference>
<feature type="domain" description="AB hydrolase-1" evidence="1">
    <location>
        <begin position="44"/>
        <end position="269"/>
    </location>
</feature>
<dbReference type="InterPro" id="IPR000639">
    <property type="entry name" value="Epox_hydrolase-like"/>
</dbReference>
<accession>A0A7Y9GLR8</accession>